<dbReference type="OrthoDB" id="8390886at2"/>
<sequence>MAETIVETKTDLELFAERLSRSGKRKHPPQHSPTADELAELKRTLNRRLQSGPMDLTLLALEWRYDVALLLDHMRHWMHTVDRDFNRDP</sequence>
<organism evidence="1 2">
    <name type="scientific">Rhizobium lusitanum</name>
    <dbReference type="NCBI Taxonomy" id="293958"/>
    <lineage>
        <taxon>Bacteria</taxon>
        <taxon>Pseudomonadati</taxon>
        <taxon>Pseudomonadota</taxon>
        <taxon>Alphaproteobacteria</taxon>
        <taxon>Hyphomicrobiales</taxon>
        <taxon>Rhizobiaceae</taxon>
        <taxon>Rhizobium/Agrobacterium group</taxon>
        <taxon>Rhizobium</taxon>
    </lineage>
</organism>
<dbReference type="EMBL" id="FMAF01000010">
    <property type="protein sequence ID" value="SCB37764.1"/>
    <property type="molecule type" value="Genomic_DNA"/>
</dbReference>
<accession>A0A1C3WDL0</accession>
<dbReference type="AlphaFoldDB" id="A0A1C3WDL0"/>
<name>A0A1C3WDL0_9HYPH</name>
<reference evidence="1 2" key="1">
    <citation type="submission" date="2016-08" db="EMBL/GenBank/DDBJ databases">
        <authorList>
            <person name="Seilhamer J.J."/>
        </authorList>
    </citation>
    <scope>NUCLEOTIDE SEQUENCE [LARGE SCALE GENOMIC DNA]</scope>
    <source>
        <strain evidence="1 2">P1-7</strain>
    </source>
</reference>
<evidence type="ECO:0000313" key="1">
    <source>
        <dbReference type="EMBL" id="SCB37764.1"/>
    </source>
</evidence>
<evidence type="ECO:0000313" key="2">
    <source>
        <dbReference type="Proteomes" id="UP000199205"/>
    </source>
</evidence>
<dbReference type="Proteomes" id="UP000199205">
    <property type="component" value="Unassembled WGS sequence"/>
</dbReference>
<dbReference type="RefSeq" id="WP_037199817.1">
    <property type="nucleotide sequence ID" value="NZ_FMAF01000010.1"/>
</dbReference>
<gene>
    <name evidence="1" type="ORF">GA0061101_11071</name>
</gene>
<proteinExistence type="predicted"/>
<protein>
    <submittedName>
        <fullName evidence="1">Uncharacterized protein</fullName>
    </submittedName>
</protein>